<dbReference type="EMBL" id="JAMJEV010000015">
    <property type="protein sequence ID" value="MDO0824553.1"/>
    <property type="molecule type" value="Genomic_DNA"/>
</dbReference>
<keyword evidence="2" id="KW-0732">Signal</keyword>
<name>A0ABT8QWX4_9FIRM</name>
<organism evidence="3 4">
    <name type="scientific">Desulfosporosinus nitroreducens</name>
    <dbReference type="NCBI Taxonomy" id="2018668"/>
    <lineage>
        <taxon>Bacteria</taxon>
        <taxon>Bacillati</taxon>
        <taxon>Bacillota</taxon>
        <taxon>Clostridia</taxon>
        <taxon>Eubacteriales</taxon>
        <taxon>Desulfitobacteriaceae</taxon>
        <taxon>Desulfosporosinus</taxon>
    </lineage>
</organism>
<reference evidence="3" key="1">
    <citation type="submission" date="2022-05" db="EMBL/GenBank/DDBJ databases">
        <title>Expanded diversity of anoxic marine methylotrophy in a Black Sea sulfate reducing microorganism.</title>
        <authorList>
            <person name="Fischer P.Q."/>
            <person name="Stams A.J.M."/>
            <person name="Villanueva L."/>
            <person name="Sousa D.Z."/>
        </authorList>
    </citation>
    <scope>NUCLEOTIDE SEQUENCE</scope>
    <source>
        <strain evidence="3">P130</strain>
    </source>
</reference>
<comment type="caution">
    <text evidence="3">The sequence shown here is derived from an EMBL/GenBank/DDBJ whole genome shotgun (WGS) entry which is preliminary data.</text>
</comment>
<gene>
    <name evidence="3" type="ORF">M8H41_17085</name>
</gene>
<sequence length="421" mass="46347">MKFKKKSVMLASFTVGTLLLATTALADIASKSGYDELKGAIKLTTEQASEKFDSFTLDYSMALKDNGKTLESSNETLKVDRTKSASENISSGLSLNGDKRSSQSYSDKTTMIRVSESDPTYYVTEFTKERKDDPFTNPFKEDEAADVEKIVDAIVGSLKDHVVVTENTDGSKAITGSLTEVQIPSLVNAVASFQLKQEFNNQNNNQNNSKMPHLTKDVFVKEVKGSAKVNADGVMESILGTAVLSGKDEQGTVHEISLEALVKVTGINTTTVTKPDLTGKKVVKDIARYGDAEMSNPEKFVGKFKNDIIIEKDSKFVKVGERFVDITQIDGKSVEGRYYSEFKPGFEEYATSLSSFKFEAKFEQEQKTSANFEGTNDSGDKVRGHIYLSEYEGQVNFNIDNFNGSFGRGLMFNSSFSPVLD</sequence>
<proteinExistence type="predicted"/>
<evidence type="ECO:0000313" key="3">
    <source>
        <dbReference type="EMBL" id="MDO0824553.1"/>
    </source>
</evidence>
<dbReference type="Proteomes" id="UP001176021">
    <property type="component" value="Unassembled WGS sequence"/>
</dbReference>
<dbReference type="RefSeq" id="WP_302049448.1">
    <property type="nucleotide sequence ID" value="NZ_JAMJEV010000015.1"/>
</dbReference>
<feature type="region of interest" description="Disordered" evidence="1">
    <location>
        <begin position="88"/>
        <end position="110"/>
    </location>
</feature>
<evidence type="ECO:0000313" key="4">
    <source>
        <dbReference type="Proteomes" id="UP001176021"/>
    </source>
</evidence>
<evidence type="ECO:0000256" key="2">
    <source>
        <dbReference type="SAM" id="SignalP"/>
    </source>
</evidence>
<keyword evidence="4" id="KW-1185">Reference proteome</keyword>
<feature type="chain" id="PRO_5047138741" evidence="2">
    <location>
        <begin position="27"/>
        <end position="421"/>
    </location>
</feature>
<accession>A0ABT8QWX4</accession>
<feature type="signal peptide" evidence="2">
    <location>
        <begin position="1"/>
        <end position="26"/>
    </location>
</feature>
<evidence type="ECO:0000256" key="1">
    <source>
        <dbReference type="SAM" id="MobiDB-lite"/>
    </source>
</evidence>
<protein>
    <submittedName>
        <fullName evidence="3">Uncharacterized protein</fullName>
    </submittedName>
</protein>